<protein>
    <recommendedName>
        <fullName evidence="2">DNA polymerase III subunit delta</fullName>
        <ecNumber evidence="1">2.7.7.7</ecNumber>
    </recommendedName>
</protein>
<dbReference type="EMBL" id="JANRMI010000004">
    <property type="protein sequence ID" value="MDG0817565.1"/>
    <property type="molecule type" value="Genomic_DNA"/>
</dbReference>
<dbReference type="Gene3D" id="3.40.50.300">
    <property type="entry name" value="P-loop containing nucleotide triphosphate hydrolases"/>
    <property type="match status" value="1"/>
</dbReference>
<comment type="similarity">
    <text evidence="7">Belongs to the DNA polymerase HolA subunit family.</text>
</comment>
<evidence type="ECO:0000259" key="9">
    <source>
        <dbReference type="Pfam" id="PF06144"/>
    </source>
</evidence>
<comment type="catalytic activity">
    <reaction evidence="8">
        <text>DNA(n) + a 2'-deoxyribonucleoside 5'-triphosphate = DNA(n+1) + diphosphate</text>
        <dbReference type="Rhea" id="RHEA:22508"/>
        <dbReference type="Rhea" id="RHEA-COMP:17339"/>
        <dbReference type="Rhea" id="RHEA-COMP:17340"/>
        <dbReference type="ChEBI" id="CHEBI:33019"/>
        <dbReference type="ChEBI" id="CHEBI:61560"/>
        <dbReference type="ChEBI" id="CHEBI:173112"/>
        <dbReference type="EC" id="2.7.7.7"/>
    </reaction>
</comment>
<dbReference type="InterPro" id="IPR027417">
    <property type="entry name" value="P-loop_NTPase"/>
</dbReference>
<dbReference type="InterPro" id="IPR005790">
    <property type="entry name" value="DNA_polIII_delta"/>
</dbReference>
<evidence type="ECO:0000313" key="11">
    <source>
        <dbReference type="EMBL" id="MDG0817565.1"/>
    </source>
</evidence>
<evidence type="ECO:0000256" key="4">
    <source>
        <dbReference type="ARBA" id="ARBA00022695"/>
    </source>
</evidence>
<keyword evidence="3 11" id="KW-0808">Transferase</keyword>
<sequence length="337" mass="38268">MAVIDAQKFYRDLEKGQLSPLYFLFGEEPYLLNQSVDRFKYAVLNEGAIDFNYSLFYASDADVSVVRDAVETLPMMAPRRLVILKESQELTDKEWAELEPLIENAVDSTVFVLLASRVDKRKKSIRSLLDKAECVEFKKPYENQIPSWINYIAQSLGLTISNEAIHLLHKLAGHHLTEIEGELKKLGEFVEGSRRIEVSDVAQVVSRSKEENVFDFTKAIGENDRVKALEHLVHLLDQGQNEIGIISLVARHVRILLTVKKGMEEGLQGAKLAHYAQVPPYFLDTYTDQSRRWTAKKLEQTLVVLSETDKALKSSPLSSHIWLENMVLKTCSSHAAH</sequence>
<proteinExistence type="inferred from homology"/>
<evidence type="ECO:0000256" key="3">
    <source>
        <dbReference type="ARBA" id="ARBA00022679"/>
    </source>
</evidence>
<name>A0ABT6DN82_9BACT</name>
<dbReference type="PANTHER" id="PTHR34388">
    <property type="entry name" value="DNA POLYMERASE III SUBUNIT DELTA"/>
    <property type="match status" value="1"/>
</dbReference>
<dbReference type="EC" id="2.7.7.7" evidence="1"/>
<evidence type="ECO:0000256" key="6">
    <source>
        <dbReference type="ARBA" id="ARBA00022932"/>
    </source>
</evidence>
<dbReference type="RefSeq" id="WP_277579037.1">
    <property type="nucleotide sequence ID" value="NZ_JANRMI010000004.1"/>
</dbReference>
<keyword evidence="12" id="KW-1185">Reference proteome</keyword>
<dbReference type="Proteomes" id="UP001152321">
    <property type="component" value="Unassembled WGS sequence"/>
</dbReference>
<keyword evidence="5" id="KW-0235">DNA replication</keyword>
<dbReference type="Pfam" id="PF21694">
    <property type="entry name" value="DNA_pol3_delta_C"/>
    <property type="match status" value="1"/>
</dbReference>
<accession>A0ABT6DN82</accession>
<dbReference type="Gene3D" id="1.10.8.60">
    <property type="match status" value="1"/>
</dbReference>
<keyword evidence="6" id="KW-0239">DNA-directed DNA polymerase</keyword>
<evidence type="ECO:0000256" key="1">
    <source>
        <dbReference type="ARBA" id="ARBA00012417"/>
    </source>
</evidence>
<dbReference type="InterPro" id="IPR048466">
    <property type="entry name" value="DNA_pol3_delta-like_C"/>
</dbReference>
<evidence type="ECO:0000256" key="2">
    <source>
        <dbReference type="ARBA" id="ARBA00017703"/>
    </source>
</evidence>
<dbReference type="Pfam" id="PF06144">
    <property type="entry name" value="DNA_pol3_delta"/>
    <property type="match status" value="1"/>
</dbReference>
<dbReference type="InterPro" id="IPR008921">
    <property type="entry name" value="DNA_pol3_clamp-load_cplx_C"/>
</dbReference>
<evidence type="ECO:0000259" key="10">
    <source>
        <dbReference type="Pfam" id="PF21694"/>
    </source>
</evidence>
<dbReference type="SUPFAM" id="SSF48019">
    <property type="entry name" value="post-AAA+ oligomerization domain-like"/>
    <property type="match status" value="1"/>
</dbReference>
<evidence type="ECO:0000256" key="7">
    <source>
        <dbReference type="ARBA" id="ARBA00034754"/>
    </source>
</evidence>
<dbReference type="NCBIfam" id="TIGR01128">
    <property type="entry name" value="holA"/>
    <property type="match status" value="1"/>
</dbReference>
<gene>
    <name evidence="11" type="primary">holA</name>
    <name evidence="11" type="ORF">NWE73_14380</name>
</gene>
<dbReference type="InterPro" id="IPR010372">
    <property type="entry name" value="DNA_pol3_delta_N"/>
</dbReference>
<feature type="domain" description="DNA polymerase III delta N-terminal" evidence="9">
    <location>
        <begin position="22"/>
        <end position="137"/>
    </location>
</feature>
<evidence type="ECO:0000256" key="8">
    <source>
        <dbReference type="ARBA" id="ARBA00049244"/>
    </source>
</evidence>
<dbReference type="Gene3D" id="1.20.272.10">
    <property type="match status" value="1"/>
</dbReference>
<dbReference type="GO" id="GO:0003887">
    <property type="term" value="F:DNA-directed DNA polymerase activity"/>
    <property type="evidence" value="ECO:0007669"/>
    <property type="project" value="UniProtKB-EC"/>
</dbReference>
<reference evidence="11" key="1">
    <citation type="submission" date="2022-08" db="EMBL/GenBank/DDBJ databases">
        <title>Novel Bdellovibrio Species Isolated from Svalbard: Designation Bdellovibrio svalbardensis.</title>
        <authorList>
            <person name="Mitchell R.J."/>
            <person name="Choi S.Y."/>
        </authorList>
    </citation>
    <scope>NUCLEOTIDE SEQUENCE</scope>
    <source>
        <strain evidence="11">PAP01</strain>
    </source>
</reference>
<feature type="domain" description="DNA polymerase III delta subunit-like C-terminal" evidence="10">
    <location>
        <begin position="210"/>
        <end position="329"/>
    </location>
</feature>
<comment type="caution">
    <text evidence="11">The sequence shown here is derived from an EMBL/GenBank/DDBJ whole genome shotgun (WGS) entry which is preliminary data.</text>
</comment>
<organism evidence="11 12">
    <name type="scientific">Bdellovibrio svalbardensis</name>
    <dbReference type="NCBI Taxonomy" id="2972972"/>
    <lineage>
        <taxon>Bacteria</taxon>
        <taxon>Pseudomonadati</taxon>
        <taxon>Bdellovibrionota</taxon>
        <taxon>Bdellovibrionia</taxon>
        <taxon>Bdellovibrionales</taxon>
        <taxon>Pseudobdellovibrionaceae</taxon>
        <taxon>Bdellovibrio</taxon>
    </lineage>
</organism>
<dbReference type="SUPFAM" id="SSF52540">
    <property type="entry name" value="P-loop containing nucleoside triphosphate hydrolases"/>
    <property type="match status" value="1"/>
</dbReference>
<evidence type="ECO:0000256" key="5">
    <source>
        <dbReference type="ARBA" id="ARBA00022705"/>
    </source>
</evidence>
<keyword evidence="4 11" id="KW-0548">Nucleotidyltransferase</keyword>
<evidence type="ECO:0000313" key="12">
    <source>
        <dbReference type="Proteomes" id="UP001152321"/>
    </source>
</evidence>
<dbReference type="PANTHER" id="PTHR34388:SF1">
    <property type="entry name" value="DNA POLYMERASE III SUBUNIT DELTA"/>
    <property type="match status" value="1"/>
</dbReference>